<reference evidence="2" key="2">
    <citation type="submission" date="2025-09" db="UniProtKB">
        <authorList>
            <consortium name="Ensembl"/>
        </authorList>
    </citation>
    <scope>IDENTIFICATION</scope>
</reference>
<reference evidence="2" key="1">
    <citation type="submission" date="2025-08" db="UniProtKB">
        <authorList>
            <consortium name="Ensembl"/>
        </authorList>
    </citation>
    <scope>IDENTIFICATION</scope>
</reference>
<name>A0A8D0F5A3_STROC</name>
<evidence type="ECO:0000256" key="1">
    <source>
        <dbReference type="SAM" id="MobiDB-lite"/>
    </source>
</evidence>
<proteinExistence type="predicted"/>
<dbReference type="Proteomes" id="UP000694551">
    <property type="component" value="Unplaced"/>
</dbReference>
<organism evidence="2 3">
    <name type="scientific">Strix occidentalis caurina</name>
    <name type="common">northern spotted owl</name>
    <dbReference type="NCBI Taxonomy" id="311401"/>
    <lineage>
        <taxon>Eukaryota</taxon>
        <taxon>Metazoa</taxon>
        <taxon>Chordata</taxon>
        <taxon>Craniata</taxon>
        <taxon>Vertebrata</taxon>
        <taxon>Euteleostomi</taxon>
        <taxon>Archelosauria</taxon>
        <taxon>Archosauria</taxon>
        <taxon>Dinosauria</taxon>
        <taxon>Saurischia</taxon>
        <taxon>Theropoda</taxon>
        <taxon>Coelurosauria</taxon>
        <taxon>Aves</taxon>
        <taxon>Neognathae</taxon>
        <taxon>Neoaves</taxon>
        <taxon>Telluraves</taxon>
        <taxon>Strigiformes</taxon>
        <taxon>Strigidae</taxon>
        <taxon>Strix</taxon>
    </lineage>
</organism>
<keyword evidence="3" id="KW-1185">Reference proteome</keyword>
<evidence type="ECO:0000313" key="2">
    <source>
        <dbReference type="Ensembl" id="ENSSOCP00000011640.1"/>
    </source>
</evidence>
<dbReference type="AlphaFoldDB" id="A0A8D0F5A3"/>
<accession>A0A8D0F5A3</accession>
<evidence type="ECO:0000313" key="3">
    <source>
        <dbReference type="Proteomes" id="UP000694551"/>
    </source>
</evidence>
<sequence length="130" mass="13726">MDYLTAFTGKGGRLLRGTASRLWGAVPGGLRQVRFQDGRSRGAAGTGARPGPPPNRGAGPQRRLRPEGVAPGDGSGNNKTNFAPAARLPDFSGSTTTVIFITHTHTLTQAFPVLLLTRVRESDWSTSSLV</sequence>
<protein>
    <submittedName>
        <fullName evidence="2">Uncharacterized protein</fullName>
    </submittedName>
</protein>
<feature type="region of interest" description="Disordered" evidence="1">
    <location>
        <begin position="33"/>
        <end position="88"/>
    </location>
</feature>
<dbReference type="Ensembl" id="ENSSOCT00000011950.1">
    <property type="protein sequence ID" value="ENSSOCP00000011640.1"/>
    <property type="gene ID" value="ENSSOCG00000008857.1"/>
</dbReference>